<dbReference type="PANTHER" id="PTHR42941">
    <property type="entry name" value="SLL1037 PROTEIN"/>
    <property type="match status" value="1"/>
</dbReference>
<dbReference type="NCBIfam" id="TIGR02122">
    <property type="entry name" value="TRAP_TAXI"/>
    <property type="match status" value="1"/>
</dbReference>
<dbReference type="Pfam" id="PF16868">
    <property type="entry name" value="NMT1_3"/>
    <property type="match status" value="1"/>
</dbReference>
<keyword evidence="1" id="KW-0732">Signal</keyword>
<proteinExistence type="predicted"/>
<feature type="signal peptide" evidence="1">
    <location>
        <begin position="1"/>
        <end position="25"/>
    </location>
</feature>
<dbReference type="EMBL" id="CP094528">
    <property type="protein sequence ID" value="UOE43633.1"/>
    <property type="molecule type" value="Genomic_DNA"/>
</dbReference>
<dbReference type="Gene3D" id="3.40.190.10">
    <property type="entry name" value="Periplasmic binding protein-like II"/>
    <property type="match status" value="2"/>
</dbReference>
<keyword evidence="3" id="KW-1185">Reference proteome</keyword>
<reference evidence="2 3" key="1">
    <citation type="submission" date="2022-03" db="EMBL/GenBank/DDBJ databases">
        <title>Mucilaginibacter sp. isolated from the gut of Protaetia brevitarsis seulensis larvae.</title>
        <authorList>
            <person name="Won M."/>
            <person name="Kim S.-J."/>
            <person name="Kwon S.-W."/>
        </authorList>
    </citation>
    <scope>NUCLEOTIDE SEQUENCE [LARGE SCALE GENOMIC DNA]</scope>
    <source>
        <strain evidence="2 3">CFWR-12</strain>
    </source>
</reference>
<dbReference type="PANTHER" id="PTHR42941:SF1">
    <property type="entry name" value="SLL1037 PROTEIN"/>
    <property type="match status" value="1"/>
</dbReference>
<evidence type="ECO:0000313" key="2">
    <source>
        <dbReference type="EMBL" id="UOE43633.1"/>
    </source>
</evidence>
<gene>
    <name evidence="2" type="ORF">MTO99_15860</name>
</gene>
<dbReference type="RefSeq" id="WP_243554780.1">
    <property type="nucleotide sequence ID" value="NZ_CP094528.1"/>
</dbReference>
<organism evidence="2 3">
    <name type="scientific">Agromyces larvae</name>
    <dbReference type="NCBI Taxonomy" id="2929802"/>
    <lineage>
        <taxon>Bacteria</taxon>
        <taxon>Bacillati</taxon>
        <taxon>Actinomycetota</taxon>
        <taxon>Actinomycetes</taxon>
        <taxon>Micrococcales</taxon>
        <taxon>Microbacteriaceae</taxon>
        <taxon>Agromyces</taxon>
    </lineage>
</organism>
<dbReference type="SUPFAM" id="SSF53850">
    <property type="entry name" value="Periplasmic binding protein-like II"/>
    <property type="match status" value="1"/>
</dbReference>
<dbReference type="PROSITE" id="PS51257">
    <property type="entry name" value="PROKAR_LIPOPROTEIN"/>
    <property type="match status" value="1"/>
</dbReference>
<protein>
    <submittedName>
        <fullName evidence="2">TAXI family TRAP transporter solute-binding subunit</fullName>
    </submittedName>
</protein>
<dbReference type="CDD" id="cd13569">
    <property type="entry name" value="PBP2_TAXI_TRAP_like_1"/>
    <property type="match status" value="1"/>
</dbReference>
<accession>A0ABY4C0Z6</accession>
<sequence length="340" mass="34976">MTSTTVRRRASGALVGALAAALVLTGCGGQQQRTPDEAGATGDAGDCVAPAQQLTIATGNSTGVYYVLGGAIADLLSSETDLRVTAAETGASVQNIEQLVAGHYDIAFSLADTAADAVEGTGSFSESQPVQALGRIHTNSTQVIVRSDSGITSIADMAGKTVSTGSPKSGTEVIANRLLESAGLDPETDVSAQRLDLASSVDGLRNGNIQAIFWSGGLPTPNITELFTTDAGSVEFIDITPQLEGMQEFSAVYEEGTIPAETYGLDEDVPTIIVPNMLLVRDDLDDATACAIASTVWGNVDRLEQVHSAAGEFDPATAVKTDPVPLSPGAERAFEELGGN</sequence>
<name>A0ABY4C0Z6_9MICO</name>
<evidence type="ECO:0000256" key="1">
    <source>
        <dbReference type="SAM" id="SignalP"/>
    </source>
</evidence>
<dbReference type="Proteomes" id="UP000832097">
    <property type="component" value="Chromosome"/>
</dbReference>
<dbReference type="InterPro" id="IPR011852">
    <property type="entry name" value="TRAP_TAXI"/>
</dbReference>
<feature type="chain" id="PRO_5045503733" evidence="1">
    <location>
        <begin position="26"/>
        <end position="340"/>
    </location>
</feature>
<evidence type="ECO:0000313" key="3">
    <source>
        <dbReference type="Proteomes" id="UP000832097"/>
    </source>
</evidence>